<accession>A0A3D9V2Q5</accession>
<evidence type="ECO:0000256" key="2">
    <source>
        <dbReference type="ARBA" id="ARBA00002147"/>
    </source>
</evidence>
<dbReference type="InterPro" id="IPR013785">
    <property type="entry name" value="Aldolase_TIM"/>
</dbReference>
<dbReference type="Pfam" id="PF04131">
    <property type="entry name" value="NanE"/>
    <property type="match status" value="1"/>
</dbReference>
<organism evidence="8 9">
    <name type="scientific">Thermasporomyces composti</name>
    <dbReference type="NCBI Taxonomy" id="696763"/>
    <lineage>
        <taxon>Bacteria</taxon>
        <taxon>Bacillati</taxon>
        <taxon>Actinomycetota</taxon>
        <taxon>Actinomycetes</taxon>
        <taxon>Propionibacteriales</taxon>
        <taxon>Nocardioidaceae</taxon>
        <taxon>Thermasporomyces</taxon>
    </lineage>
</organism>
<comment type="caution">
    <text evidence="8">The sequence shown here is derived from an EMBL/GenBank/DDBJ whole genome shotgun (WGS) entry which is preliminary data.</text>
</comment>
<keyword evidence="7" id="KW-0119">Carbohydrate metabolism</keyword>
<proteinExistence type="inferred from homology"/>
<gene>
    <name evidence="8" type="ORF">DFJ64_1199</name>
</gene>
<keyword evidence="6" id="KW-0413">Isomerase</keyword>
<dbReference type="OrthoDB" id="9781704at2"/>
<comment type="function">
    <text evidence="2">Converts N-acetylmannosamine-6-phosphate (ManNAc-6-P) to N-acetylglucosamine-6-phosphate (GlcNAc-6-P).</text>
</comment>
<evidence type="ECO:0000313" key="9">
    <source>
        <dbReference type="Proteomes" id="UP000256485"/>
    </source>
</evidence>
<evidence type="ECO:0000256" key="4">
    <source>
        <dbReference type="ARBA" id="ARBA00007439"/>
    </source>
</evidence>
<dbReference type="Gene3D" id="3.20.20.70">
    <property type="entry name" value="Aldolase class I"/>
    <property type="match status" value="1"/>
</dbReference>
<dbReference type="GO" id="GO:0019262">
    <property type="term" value="P:N-acetylneuraminate catabolic process"/>
    <property type="evidence" value="ECO:0007669"/>
    <property type="project" value="UniProtKB-UniPathway"/>
</dbReference>
<dbReference type="InterPro" id="IPR007260">
    <property type="entry name" value="NanE"/>
</dbReference>
<dbReference type="RefSeq" id="WP_115849533.1">
    <property type="nucleotide sequence ID" value="NZ_QTUC01000001.1"/>
</dbReference>
<dbReference type="Proteomes" id="UP000256485">
    <property type="component" value="Unassembled WGS sequence"/>
</dbReference>
<evidence type="ECO:0000256" key="1">
    <source>
        <dbReference type="ARBA" id="ARBA00000056"/>
    </source>
</evidence>
<comment type="pathway">
    <text evidence="3">Amino-sugar metabolism; N-acetylneuraminate degradation; D-fructose 6-phosphate from N-acetylneuraminate: step 3/5.</text>
</comment>
<evidence type="ECO:0000256" key="5">
    <source>
        <dbReference type="ARBA" id="ARBA00013180"/>
    </source>
</evidence>
<comment type="catalytic activity">
    <reaction evidence="1">
        <text>an N-acyl-D-glucosamine 6-phosphate = an N-acyl-D-mannosamine 6-phosphate</text>
        <dbReference type="Rhea" id="RHEA:23932"/>
        <dbReference type="ChEBI" id="CHEBI:57599"/>
        <dbReference type="ChEBI" id="CHEBI:57666"/>
        <dbReference type="EC" id="5.1.3.9"/>
    </reaction>
</comment>
<sequence length="266" mass="27301">MAVRVGDEVLNRLHGGLVVSCQADPGHPLAAPDRIAALARCAEAGGAVAVRIEGTANVRAVAAATSLPIIGIAKVRQGTGRPFITPTYEHCEALVAAGAHLVAVEATPDYRPDPQDFAMICERVHTELGVPVMADVSTTAEGVLAWEAGADLVGTTLSGYTSTSRPRTTPDIEMVRELSARGIRAVLEGFVSHPDEVAEAFAAGAWAVVVGKAITAPEFLTERFAAVAPATSGRDVATLADAGFSSTDRGLASPDGFPGRGLAPAD</sequence>
<comment type="similarity">
    <text evidence="4">Belongs to the NanE family.</text>
</comment>
<dbReference type="GO" id="GO:0047465">
    <property type="term" value="F:N-acylglucosamine-6-phosphate 2-epimerase activity"/>
    <property type="evidence" value="ECO:0007669"/>
    <property type="project" value="UniProtKB-EC"/>
</dbReference>
<dbReference type="PANTHER" id="PTHR36204">
    <property type="entry name" value="N-ACETYLMANNOSAMINE-6-PHOSPHATE 2-EPIMERASE-RELATED"/>
    <property type="match status" value="1"/>
</dbReference>
<keyword evidence="9" id="KW-1185">Reference proteome</keyword>
<dbReference type="EC" id="5.1.3.9" evidence="5"/>
<dbReference type="SUPFAM" id="SSF51366">
    <property type="entry name" value="Ribulose-phoshate binding barrel"/>
    <property type="match status" value="1"/>
</dbReference>
<evidence type="ECO:0000256" key="7">
    <source>
        <dbReference type="ARBA" id="ARBA00023277"/>
    </source>
</evidence>
<evidence type="ECO:0000256" key="3">
    <source>
        <dbReference type="ARBA" id="ARBA00005081"/>
    </source>
</evidence>
<evidence type="ECO:0000256" key="6">
    <source>
        <dbReference type="ARBA" id="ARBA00023235"/>
    </source>
</evidence>
<protein>
    <recommendedName>
        <fullName evidence="5">N-acylglucosamine-6-phosphate 2-epimerase</fullName>
        <ecNumber evidence="5">5.1.3.9</ecNumber>
    </recommendedName>
</protein>
<name>A0A3D9V2Q5_THECX</name>
<dbReference type="InterPro" id="IPR011060">
    <property type="entry name" value="RibuloseP-bd_barrel"/>
</dbReference>
<dbReference type="PANTHER" id="PTHR36204:SF1">
    <property type="entry name" value="N-ACETYLMANNOSAMINE-6-PHOSPHATE 2-EPIMERASE-RELATED"/>
    <property type="match status" value="1"/>
</dbReference>
<evidence type="ECO:0000313" key="8">
    <source>
        <dbReference type="EMBL" id="REF35807.1"/>
    </source>
</evidence>
<dbReference type="GO" id="GO:0006053">
    <property type="term" value="P:N-acetylmannosamine catabolic process"/>
    <property type="evidence" value="ECO:0007669"/>
    <property type="project" value="TreeGrafter"/>
</dbReference>
<dbReference type="UniPathway" id="UPA00629">
    <property type="reaction ID" value="UER00682"/>
</dbReference>
<dbReference type="EMBL" id="QTUC01000001">
    <property type="protein sequence ID" value="REF35807.1"/>
    <property type="molecule type" value="Genomic_DNA"/>
</dbReference>
<dbReference type="AlphaFoldDB" id="A0A3D9V2Q5"/>
<dbReference type="NCBIfam" id="NF002231">
    <property type="entry name" value="PRK01130.1"/>
    <property type="match status" value="1"/>
</dbReference>
<reference evidence="8 9" key="1">
    <citation type="submission" date="2018-08" db="EMBL/GenBank/DDBJ databases">
        <title>Sequencing the genomes of 1000 actinobacteria strains.</title>
        <authorList>
            <person name="Klenk H.-P."/>
        </authorList>
    </citation>
    <scope>NUCLEOTIDE SEQUENCE [LARGE SCALE GENOMIC DNA]</scope>
    <source>
        <strain evidence="8 9">DSM 22891</strain>
    </source>
</reference>
<dbReference type="GO" id="GO:0005829">
    <property type="term" value="C:cytosol"/>
    <property type="evidence" value="ECO:0007669"/>
    <property type="project" value="TreeGrafter"/>
</dbReference>